<feature type="domain" description="HTH tetR-type" evidence="4">
    <location>
        <begin position="39"/>
        <end position="77"/>
    </location>
</feature>
<dbReference type="OrthoDB" id="9811084at2"/>
<comment type="caution">
    <text evidence="5">The sequence shown here is derived from an EMBL/GenBank/DDBJ whole genome shotgun (WGS) entry which is preliminary data.</text>
</comment>
<dbReference type="AlphaFoldDB" id="A0A4Z1BTJ9"/>
<evidence type="ECO:0000256" key="1">
    <source>
        <dbReference type="ARBA" id="ARBA00023015"/>
    </source>
</evidence>
<evidence type="ECO:0000256" key="2">
    <source>
        <dbReference type="ARBA" id="ARBA00023125"/>
    </source>
</evidence>
<dbReference type="PANTHER" id="PTHR30055:SF238">
    <property type="entry name" value="MYCOFACTOCIN BIOSYNTHESIS TRANSCRIPTIONAL REGULATOR MFTR-RELATED"/>
    <property type="match status" value="1"/>
</dbReference>
<keyword evidence="2" id="KW-0238">DNA-binding</keyword>
<name>A0A4Z1BTJ9_9RHOB</name>
<accession>A0A4Z1BTJ9</accession>
<dbReference type="GO" id="GO:0003700">
    <property type="term" value="F:DNA-binding transcription factor activity"/>
    <property type="evidence" value="ECO:0007669"/>
    <property type="project" value="TreeGrafter"/>
</dbReference>
<evidence type="ECO:0000259" key="4">
    <source>
        <dbReference type="Pfam" id="PF00440"/>
    </source>
</evidence>
<dbReference type="Pfam" id="PF00440">
    <property type="entry name" value="TetR_N"/>
    <property type="match status" value="1"/>
</dbReference>
<keyword evidence="3" id="KW-0804">Transcription</keyword>
<dbReference type="Gene3D" id="1.10.357.10">
    <property type="entry name" value="Tetracycline Repressor, domain 2"/>
    <property type="match status" value="1"/>
</dbReference>
<evidence type="ECO:0000313" key="6">
    <source>
        <dbReference type="Proteomes" id="UP000297972"/>
    </source>
</evidence>
<proteinExistence type="predicted"/>
<dbReference type="GO" id="GO:0000976">
    <property type="term" value="F:transcription cis-regulatory region binding"/>
    <property type="evidence" value="ECO:0007669"/>
    <property type="project" value="TreeGrafter"/>
</dbReference>
<reference evidence="5 6" key="1">
    <citation type="submission" date="2019-03" db="EMBL/GenBank/DDBJ databases">
        <authorList>
            <person name="Li J."/>
        </authorList>
    </citation>
    <scope>NUCLEOTIDE SEQUENCE [LARGE SCALE GENOMIC DNA]</scope>
    <source>
        <strain evidence="5 6">3058</strain>
    </source>
</reference>
<keyword evidence="1" id="KW-0805">Transcription regulation</keyword>
<sequence>MILRSVQCLLLLHEEGAREMSINLRDRRRQQTAKDIQLAALRLSLSLGYPAVTTDSIAVEAGISPRTFFNYYPNKQAAVLGEPPSLDCDCAAWIVTSTAPLRSDLARLLGSMLEQKQLDRQIVRMIEQIWDSAPELMTIFRNSMDNIALAIGRLLEARLGPGRQQEAMLVAELATHALSNAVRAWAADETMRVADIPPLIERQMAEVGRLVI</sequence>
<dbReference type="InterPro" id="IPR001647">
    <property type="entry name" value="HTH_TetR"/>
</dbReference>
<dbReference type="Proteomes" id="UP000297972">
    <property type="component" value="Unassembled WGS sequence"/>
</dbReference>
<dbReference type="InterPro" id="IPR009057">
    <property type="entry name" value="Homeodomain-like_sf"/>
</dbReference>
<dbReference type="PANTHER" id="PTHR30055">
    <property type="entry name" value="HTH-TYPE TRANSCRIPTIONAL REGULATOR RUTR"/>
    <property type="match status" value="1"/>
</dbReference>
<dbReference type="SUPFAM" id="SSF46689">
    <property type="entry name" value="Homeodomain-like"/>
    <property type="match status" value="1"/>
</dbReference>
<dbReference type="EMBL" id="SRPG01000465">
    <property type="protein sequence ID" value="TGN37712.1"/>
    <property type="molecule type" value="Genomic_DNA"/>
</dbReference>
<evidence type="ECO:0000256" key="3">
    <source>
        <dbReference type="ARBA" id="ARBA00023163"/>
    </source>
</evidence>
<keyword evidence="6" id="KW-1185">Reference proteome</keyword>
<evidence type="ECO:0000313" key="5">
    <source>
        <dbReference type="EMBL" id="TGN37712.1"/>
    </source>
</evidence>
<gene>
    <name evidence="5" type="ORF">E4L95_22260</name>
</gene>
<organism evidence="5 6">
    <name type="scientific">Paracoccus liaowanqingii</name>
    <dbReference type="NCBI Taxonomy" id="2560053"/>
    <lineage>
        <taxon>Bacteria</taxon>
        <taxon>Pseudomonadati</taxon>
        <taxon>Pseudomonadota</taxon>
        <taxon>Alphaproteobacteria</taxon>
        <taxon>Rhodobacterales</taxon>
        <taxon>Paracoccaceae</taxon>
        <taxon>Paracoccus</taxon>
    </lineage>
</organism>
<dbReference type="InterPro" id="IPR050109">
    <property type="entry name" value="HTH-type_TetR-like_transc_reg"/>
</dbReference>
<protein>
    <submittedName>
        <fullName evidence="5">TetR/AcrR family transcriptional regulator</fullName>
    </submittedName>
</protein>